<dbReference type="PANTHER" id="PTHR31591:SF1">
    <property type="entry name" value="UPF0613 PROTEIN PB24D3.06C"/>
    <property type="match status" value="1"/>
</dbReference>
<evidence type="ECO:0000313" key="2">
    <source>
        <dbReference type="Proteomes" id="UP001497512"/>
    </source>
</evidence>
<reference evidence="1" key="1">
    <citation type="submission" date="2024-02" db="EMBL/GenBank/DDBJ databases">
        <authorList>
            <consortium name="ELIXIR-Norway"/>
            <consortium name="Elixir Norway"/>
        </authorList>
    </citation>
    <scope>NUCLEOTIDE SEQUENCE</scope>
</reference>
<dbReference type="SUPFAM" id="SSF53474">
    <property type="entry name" value="alpha/beta-Hydrolases"/>
    <property type="match status" value="1"/>
</dbReference>
<keyword evidence="2" id="KW-1185">Reference proteome</keyword>
<dbReference type="InterPro" id="IPR029058">
    <property type="entry name" value="AB_hydrolase_fold"/>
</dbReference>
<proteinExistence type="predicted"/>
<name>A0ABP0UA94_9BRYO</name>
<sequence length="290" mass="32241">MAPKLPQLQGTLFKYGSKSIQVAFRTGDFKQQVIFIGGLTDGLLATDYVVPLANALQEEKWSLVQPLLSSSYIGYGTSSLKEDAIEIEKLINYLIYEEQSEGVVLVGHSTGCQDIVHYLRTGGHCSRAVRGAILQAPVSDREYWATLPGTQPMLELAEKMIQEDKGNDLMPREASPQAPITASRYRSLLAYLGDDDLFSSDLSDAELRTRLGHMSRVPCQVIFSMADEYIPEYVDKAKLLKRLCEAMGGAEKVAIPWGNHSLSNRVQETVHCIIDFIKREGPKGWDDPWG</sequence>
<evidence type="ECO:0000313" key="1">
    <source>
        <dbReference type="EMBL" id="CAK9216099.1"/>
    </source>
</evidence>
<organism evidence="1 2">
    <name type="scientific">Sphagnum troendelagicum</name>
    <dbReference type="NCBI Taxonomy" id="128251"/>
    <lineage>
        <taxon>Eukaryota</taxon>
        <taxon>Viridiplantae</taxon>
        <taxon>Streptophyta</taxon>
        <taxon>Embryophyta</taxon>
        <taxon>Bryophyta</taxon>
        <taxon>Sphagnophytina</taxon>
        <taxon>Sphagnopsida</taxon>
        <taxon>Sphagnales</taxon>
        <taxon>Sphagnaceae</taxon>
        <taxon>Sphagnum</taxon>
    </lineage>
</organism>
<dbReference type="Gene3D" id="3.40.50.1820">
    <property type="entry name" value="alpha/beta hydrolase"/>
    <property type="match status" value="1"/>
</dbReference>
<dbReference type="InterPro" id="IPR013744">
    <property type="entry name" value="SidJ"/>
</dbReference>
<dbReference type="Pfam" id="PF08538">
    <property type="entry name" value="DUF1749"/>
    <property type="match status" value="1"/>
</dbReference>
<dbReference type="Proteomes" id="UP001497512">
    <property type="component" value="Chromosome 2"/>
</dbReference>
<dbReference type="PANTHER" id="PTHR31591">
    <property type="entry name" value="UPF0613 PROTEIN PB24D3.06C"/>
    <property type="match status" value="1"/>
</dbReference>
<accession>A0ABP0UA94</accession>
<dbReference type="EMBL" id="OZ019894">
    <property type="protein sequence ID" value="CAK9216099.1"/>
    <property type="molecule type" value="Genomic_DNA"/>
</dbReference>
<gene>
    <name evidence="1" type="ORF">CSSPTR1EN2_LOCUS13248</name>
</gene>
<protein>
    <submittedName>
        <fullName evidence="1">Uncharacterized protein</fullName>
    </submittedName>
</protein>